<dbReference type="GO" id="GO:0044550">
    <property type="term" value="P:secondary metabolite biosynthetic process"/>
    <property type="evidence" value="ECO:0007669"/>
    <property type="project" value="TreeGrafter"/>
</dbReference>
<gene>
    <name evidence="2" type="ordered locus">Snas_3504</name>
</gene>
<organism evidence="2 3">
    <name type="scientific">Stackebrandtia nassauensis (strain DSM 44728 / CIP 108903 / NRRL B-16338 / NBRC 102104 / LLR-40K-21)</name>
    <dbReference type="NCBI Taxonomy" id="446470"/>
    <lineage>
        <taxon>Bacteria</taxon>
        <taxon>Bacillati</taxon>
        <taxon>Actinomycetota</taxon>
        <taxon>Actinomycetes</taxon>
        <taxon>Glycomycetales</taxon>
        <taxon>Glycomycetaceae</taxon>
        <taxon>Stackebrandtia</taxon>
    </lineage>
</organism>
<evidence type="ECO:0000259" key="1">
    <source>
        <dbReference type="Pfam" id="PF00501"/>
    </source>
</evidence>
<name>D3PVQ3_STANL</name>
<dbReference type="KEGG" id="sna:Snas_3504"/>
<dbReference type="Pfam" id="PF00501">
    <property type="entry name" value="AMP-binding"/>
    <property type="match status" value="1"/>
</dbReference>
<dbReference type="SUPFAM" id="SSF56801">
    <property type="entry name" value="Acetyl-CoA synthetase-like"/>
    <property type="match status" value="1"/>
</dbReference>
<dbReference type="InterPro" id="IPR045851">
    <property type="entry name" value="AMP-bd_C_sf"/>
</dbReference>
<accession>D3PVQ3</accession>
<dbReference type="PANTHER" id="PTHR45527:SF1">
    <property type="entry name" value="FATTY ACID SYNTHASE"/>
    <property type="match status" value="1"/>
</dbReference>
<evidence type="ECO:0000313" key="2">
    <source>
        <dbReference type="EMBL" id="ADD43167.1"/>
    </source>
</evidence>
<dbReference type="OrthoDB" id="4477213at2"/>
<dbReference type="Proteomes" id="UP000000844">
    <property type="component" value="Chromosome"/>
</dbReference>
<protein>
    <submittedName>
        <fullName evidence="2">AMP-dependent synthetase and ligase</fullName>
    </submittedName>
</protein>
<dbReference type="GO" id="GO:0016874">
    <property type="term" value="F:ligase activity"/>
    <property type="evidence" value="ECO:0007669"/>
    <property type="project" value="UniProtKB-KW"/>
</dbReference>
<keyword evidence="3" id="KW-1185">Reference proteome</keyword>
<dbReference type="GO" id="GO:0043041">
    <property type="term" value="P:amino acid activation for nonribosomal peptide biosynthetic process"/>
    <property type="evidence" value="ECO:0007669"/>
    <property type="project" value="TreeGrafter"/>
</dbReference>
<reference evidence="2 3" key="1">
    <citation type="journal article" date="2009" name="Stand. Genomic Sci.">
        <title>Complete genome sequence of Stackebrandtia nassauensis type strain (LLR-40K-21).</title>
        <authorList>
            <person name="Munk C."/>
            <person name="Lapidus A."/>
            <person name="Copeland A."/>
            <person name="Jando M."/>
            <person name="Mayilraj S."/>
            <person name="Glavina Del Rio T."/>
            <person name="Nolan M."/>
            <person name="Chen F."/>
            <person name="Lucas S."/>
            <person name="Tice H."/>
            <person name="Cheng J.F."/>
            <person name="Han C."/>
            <person name="Detter J.C."/>
            <person name="Bruce D."/>
            <person name="Goodwin L."/>
            <person name="Chain P."/>
            <person name="Pitluck S."/>
            <person name="Goker M."/>
            <person name="Ovchinikova G."/>
            <person name="Pati A."/>
            <person name="Ivanova N."/>
            <person name="Mavromatis K."/>
            <person name="Chen A."/>
            <person name="Palaniappan K."/>
            <person name="Land M."/>
            <person name="Hauser L."/>
            <person name="Chang Y.J."/>
            <person name="Jeffries C.D."/>
            <person name="Bristow J."/>
            <person name="Eisen J.A."/>
            <person name="Markowitz V."/>
            <person name="Hugenholtz P."/>
            <person name="Kyrpides N.C."/>
            <person name="Klenk H.P."/>
        </authorList>
    </citation>
    <scope>NUCLEOTIDE SEQUENCE [LARGE SCALE GENOMIC DNA]</scope>
    <source>
        <strain evidence="3">DSM 44728 / CIP 108903 / NRRL B-16338 / NBRC 102104 / LLR-40K-21</strain>
    </source>
</reference>
<dbReference type="GO" id="GO:0005737">
    <property type="term" value="C:cytoplasm"/>
    <property type="evidence" value="ECO:0007669"/>
    <property type="project" value="TreeGrafter"/>
</dbReference>
<dbReference type="AlphaFoldDB" id="D3PVQ3"/>
<dbReference type="RefSeq" id="WP_013018738.1">
    <property type="nucleotide sequence ID" value="NC_013947.1"/>
</dbReference>
<dbReference type="STRING" id="446470.Snas_3504"/>
<sequence length="475" mass="50972">MTSPSLIDDFKDARRALADRVCVRSGATVRTFGEITETARRLVAAFDRNGVSRDSVVEVEGVPGPGLLSALLAMLSCSVPFQLVTPPRTRAVDPFDDTAVFLRVNGDRVPLTALADANPSTRDLPSPAITGDTPAYLIETSGSTGDRKRVIGSYTGLSRFLRWERDTFHIGGDDRVAALTSPTFDVSLRELLLPFATGAELVVPHRWPLSPGRITPFIAETAATVVNVVPSLAAYATSTHPTVTAPSLRLTLFAGEMLPHTTVRAWQRFAPHSATVNLYGPTETTLAQFANVIDEPVPGIQPVGFPLPGTSFRIVDGEVVIATPNGSLGYADEPATDRLIRDGGMTTFATGDLGRVEPDGALMLLGRRDDRVKVRGIWVNLTDVEQTLRDALNREEIAVVTSPNPLGVDIVAVIAGSERHIDKALLVKTIAHRCGSAAIPSAYRFVPRLPRLASGKIDRRRCRSLAVDPAAQPGL</sequence>
<dbReference type="GO" id="GO:0031177">
    <property type="term" value="F:phosphopantetheine binding"/>
    <property type="evidence" value="ECO:0007669"/>
    <property type="project" value="TreeGrafter"/>
</dbReference>
<dbReference type="eggNOG" id="COG1020">
    <property type="taxonomic scope" value="Bacteria"/>
</dbReference>
<dbReference type="Gene3D" id="3.40.50.12780">
    <property type="entry name" value="N-terminal domain of ligase-like"/>
    <property type="match status" value="1"/>
</dbReference>
<evidence type="ECO:0000313" key="3">
    <source>
        <dbReference type="Proteomes" id="UP000000844"/>
    </source>
</evidence>
<dbReference type="PANTHER" id="PTHR45527">
    <property type="entry name" value="NONRIBOSOMAL PEPTIDE SYNTHETASE"/>
    <property type="match status" value="1"/>
</dbReference>
<feature type="domain" description="AMP-dependent synthetase/ligase" evidence="1">
    <location>
        <begin position="19"/>
        <end position="323"/>
    </location>
</feature>
<dbReference type="HOGENOM" id="CLU_000022_2_12_11"/>
<dbReference type="Gene3D" id="3.30.300.30">
    <property type="match status" value="1"/>
</dbReference>
<dbReference type="InterPro" id="IPR042099">
    <property type="entry name" value="ANL_N_sf"/>
</dbReference>
<dbReference type="EMBL" id="CP001778">
    <property type="protein sequence ID" value="ADD43167.1"/>
    <property type="molecule type" value="Genomic_DNA"/>
</dbReference>
<keyword evidence="2" id="KW-0436">Ligase</keyword>
<dbReference type="InterPro" id="IPR000873">
    <property type="entry name" value="AMP-dep_synth/lig_dom"/>
</dbReference>
<proteinExistence type="predicted"/>